<dbReference type="InterPro" id="IPR055219">
    <property type="entry name" value="MinC_N_1"/>
</dbReference>
<feature type="domain" description="Septum site-determining protein MinC N-terminal" evidence="8">
    <location>
        <begin position="5"/>
        <end position="79"/>
    </location>
</feature>
<dbReference type="InterPro" id="IPR005526">
    <property type="entry name" value="Septum_form_inhib_MinC_C"/>
</dbReference>
<dbReference type="Proteomes" id="UP000515823">
    <property type="component" value="Chromosome"/>
</dbReference>
<dbReference type="InterPro" id="IPR036145">
    <property type="entry name" value="MinC_C_sf"/>
</dbReference>
<feature type="domain" description="Septum formation inhibitor MinC C-terminal" evidence="7">
    <location>
        <begin position="113"/>
        <end position="209"/>
    </location>
</feature>
<gene>
    <name evidence="6 9" type="primary">minC</name>
    <name evidence="9" type="ORF">H9Q78_01220</name>
</gene>
<dbReference type="KEGG" id="qdo:H9Q78_01220"/>
<proteinExistence type="inferred from homology"/>
<evidence type="ECO:0000256" key="1">
    <source>
        <dbReference type="ARBA" id="ARBA00006291"/>
    </source>
</evidence>
<keyword evidence="10" id="KW-1185">Reference proteome</keyword>
<keyword evidence="2 6" id="KW-0132">Cell division</keyword>
<reference evidence="9 10" key="1">
    <citation type="submission" date="2020-08" db="EMBL/GenBank/DDBJ databases">
        <authorList>
            <person name="Liu C."/>
            <person name="Sun Q."/>
        </authorList>
    </citation>
    <scope>NUCLEOTIDE SEQUENCE [LARGE SCALE GENOMIC DNA]</scope>
    <source>
        <strain evidence="9 10">NSJ-38</strain>
    </source>
</reference>
<dbReference type="InterPro" id="IPR013033">
    <property type="entry name" value="MinC"/>
</dbReference>
<evidence type="ECO:0000256" key="4">
    <source>
        <dbReference type="ARBA" id="ARBA00023306"/>
    </source>
</evidence>
<evidence type="ECO:0000259" key="7">
    <source>
        <dbReference type="Pfam" id="PF03775"/>
    </source>
</evidence>
<dbReference type="PANTHER" id="PTHR34108">
    <property type="entry name" value="SEPTUM SITE-DETERMINING PROTEIN MINC"/>
    <property type="match status" value="1"/>
</dbReference>
<protein>
    <recommendedName>
        <fullName evidence="6">Probable septum site-determining protein MinC</fullName>
    </recommendedName>
</protein>
<keyword evidence="4 6" id="KW-0131">Cell cycle</keyword>
<dbReference type="GO" id="GO:0000902">
    <property type="term" value="P:cell morphogenesis"/>
    <property type="evidence" value="ECO:0007669"/>
    <property type="project" value="InterPro"/>
</dbReference>
<sequence>MRQTVIIKGNNYGLSVFLDPEIPMDKLLEDITAKFRDSAKFFRGAKMAVTFEGRTLTPEETNQIVNTICENSEIDISCVIDTDKAREAFFRRTLEEEAEEEGDGKPVGSGQFYKGTLRSGQVLEAEGNIVILGDVNPGARIVAKGNIIVLGTLRGTAIAGLGGKKHAIVVALEMEPIQIRIGDVTARTGGHHVFEGGAQIAYLDFGKIYIEPLCKEVIDEVSFR</sequence>
<accession>A0A7G9G4U2</accession>
<evidence type="ECO:0000256" key="3">
    <source>
        <dbReference type="ARBA" id="ARBA00023210"/>
    </source>
</evidence>
<organism evidence="9 10">
    <name type="scientific">Qiania dongpingensis</name>
    <dbReference type="NCBI Taxonomy" id="2763669"/>
    <lineage>
        <taxon>Bacteria</taxon>
        <taxon>Bacillati</taxon>
        <taxon>Bacillota</taxon>
        <taxon>Clostridia</taxon>
        <taxon>Lachnospirales</taxon>
        <taxon>Lachnospiraceae</taxon>
        <taxon>Qiania</taxon>
    </lineage>
</organism>
<dbReference type="EMBL" id="CP060634">
    <property type="protein sequence ID" value="QNM05824.1"/>
    <property type="molecule type" value="Genomic_DNA"/>
</dbReference>
<dbReference type="GO" id="GO:1901891">
    <property type="term" value="P:regulation of cell septum assembly"/>
    <property type="evidence" value="ECO:0007669"/>
    <property type="project" value="InterPro"/>
</dbReference>
<evidence type="ECO:0000313" key="10">
    <source>
        <dbReference type="Proteomes" id="UP000515823"/>
    </source>
</evidence>
<evidence type="ECO:0000256" key="2">
    <source>
        <dbReference type="ARBA" id="ARBA00022618"/>
    </source>
</evidence>
<evidence type="ECO:0000256" key="5">
    <source>
        <dbReference type="ARBA" id="ARBA00046874"/>
    </source>
</evidence>
<dbReference type="Pfam" id="PF03775">
    <property type="entry name" value="MinC_C"/>
    <property type="match status" value="1"/>
</dbReference>
<dbReference type="NCBIfam" id="TIGR01222">
    <property type="entry name" value="minC"/>
    <property type="match status" value="1"/>
</dbReference>
<dbReference type="Gene3D" id="2.160.20.70">
    <property type="match status" value="1"/>
</dbReference>
<dbReference type="Gene3D" id="3.30.160.540">
    <property type="match status" value="1"/>
</dbReference>
<dbReference type="GO" id="GO:0000917">
    <property type="term" value="P:division septum assembly"/>
    <property type="evidence" value="ECO:0007669"/>
    <property type="project" value="UniProtKB-KW"/>
</dbReference>
<dbReference type="RefSeq" id="WP_249303095.1">
    <property type="nucleotide sequence ID" value="NZ_CP060634.1"/>
</dbReference>
<evidence type="ECO:0000313" key="9">
    <source>
        <dbReference type="EMBL" id="QNM05824.1"/>
    </source>
</evidence>
<evidence type="ECO:0000256" key="6">
    <source>
        <dbReference type="HAMAP-Rule" id="MF_00267"/>
    </source>
</evidence>
<comment type="function">
    <text evidence="6">Cell division inhibitor that blocks the formation of polar Z ring septums. Rapidly oscillates between the poles of the cell to destabilize FtsZ filaments that have formed before they mature into polar Z rings. Prevents FtsZ polymerization.</text>
</comment>
<dbReference type="InterPro" id="IPR016098">
    <property type="entry name" value="CAP/MinC_C"/>
</dbReference>
<name>A0A7G9G4U2_9FIRM</name>
<keyword evidence="3 6" id="KW-0717">Septation</keyword>
<comment type="subunit">
    <text evidence="5 6">Interacts with MinD and FtsZ.</text>
</comment>
<dbReference type="SUPFAM" id="SSF63848">
    <property type="entry name" value="Cell-division inhibitor MinC, C-terminal domain"/>
    <property type="match status" value="1"/>
</dbReference>
<dbReference type="AlphaFoldDB" id="A0A7G9G4U2"/>
<comment type="similarity">
    <text evidence="1 6">Belongs to the MinC family.</text>
</comment>
<evidence type="ECO:0000259" key="8">
    <source>
        <dbReference type="Pfam" id="PF22642"/>
    </source>
</evidence>
<dbReference type="PANTHER" id="PTHR34108:SF1">
    <property type="entry name" value="SEPTUM SITE-DETERMINING PROTEIN MINC"/>
    <property type="match status" value="1"/>
</dbReference>
<dbReference type="HAMAP" id="MF_00267">
    <property type="entry name" value="MinC"/>
    <property type="match status" value="1"/>
</dbReference>
<dbReference type="Pfam" id="PF22642">
    <property type="entry name" value="MinC_N_1"/>
    <property type="match status" value="1"/>
</dbReference>